<evidence type="ECO:0000313" key="3">
    <source>
        <dbReference type="EMBL" id="CAI5759145.1"/>
    </source>
</evidence>
<accession>A0A9W4TY92</accession>
<evidence type="ECO:0000256" key="1">
    <source>
        <dbReference type="PIRSR" id="PIRSR600246-1"/>
    </source>
</evidence>
<comment type="caution">
    <text evidence="3">The sequence shown here is derived from an EMBL/GenBank/DDBJ whole genome shotgun (WGS) entry which is preliminary data.</text>
</comment>
<proteinExistence type="predicted"/>
<feature type="site" description="Cleavage; by autolysis" evidence="2">
    <location>
        <begin position="166"/>
        <end position="167"/>
    </location>
</feature>
<dbReference type="InterPro" id="IPR000246">
    <property type="entry name" value="Peptidase_T2"/>
</dbReference>
<feature type="active site" description="Nucleophile" evidence="1">
    <location>
        <position position="167"/>
    </location>
</feature>
<dbReference type="GO" id="GO:0051604">
    <property type="term" value="P:protein maturation"/>
    <property type="evidence" value="ECO:0007669"/>
    <property type="project" value="TreeGrafter"/>
</dbReference>
<dbReference type="OrthoDB" id="77601at2759"/>
<dbReference type="PANTHER" id="PTHR10188">
    <property type="entry name" value="L-ASPARAGINASE"/>
    <property type="match status" value="1"/>
</dbReference>
<dbReference type="AlphaFoldDB" id="A0A9W4TY92"/>
<dbReference type="Proteomes" id="UP001152885">
    <property type="component" value="Unassembled WGS sequence"/>
</dbReference>
<dbReference type="GO" id="GO:0005737">
    <property type="term" value="C:cytoplasm"/>
    <property type="evidence" value="ECO:0007669"/>
    <property type="project" value="TreeGrafter"/>
</dbReference>
<protein>
    <recommendedName>
        <fullName evidence="5">Asparaginase</fullName>
    </recommendedName>
</protein>
<evidence type="ECO:0000313" key="4">
    <source>
        <dbReference type="Proteomes" id="UP001152885"/>
    </source>
</evidence>
<evidence type="ECO:0008006" key="5">
    <source>
        <dbReference type="Google" id="ProtNLM"/>
    </source>
</evidence>
<gene>
    <name evidence="3" type="ORF">CANVERA_P3654</name>
</gene>
<keyword evidence="4" id="KW-1185">Reference proteome</keyword>
<name>A0A9W4TY92_9ASCO</name>
<sequence>MDITVIHIGAGKHNKDKNDSYKKLLKYSIRKENFIEIAKAIESSVLTNTGYGSSLNLLGQVECDASYINCYNYTIKQGALVGMDVLHPIENLINTYSKVEETYQNSDLSQPLILNYKSLQSIKIIPRSEQVNLVSSQARRIYDFYKDQVFNNEQFQQIIIPEETTDTIGVITMTLNETNIATSSGGNFFKLPGRIGCAGIIGSGIAFKKFEDYEISCMCSGSGEDIIKYSLANTIVNNILNQDYREYLHNLVKDIYVGVIVIIKEIDKVQLIYCHTTESFHFAFKVNHDIKVILSYNNIFTIGEYKLQ</sequence>
<dbReference type="Pfam" id="PF01112">
    <property type="entry name" value="Asparaginase_2"/>
    <property type="match status" value="1"/>
</dbReference>
<dbReference type="PANTHER" id="PTHR10188:SF8">
    <property type="entry name" value="THREONINE ASPARTASE 1"/>
    <property type="match status" value="1"/>
</dbReference>
<dbReference type="EMBL" id="CANTUO010000004">
    <property type="protein sequence ID" value="CAI5759145.1"/>
    <property type="molecule type" value="Genomic_DNA"/>
</dbReference>
<reference evidence="3" key="1">
    <citation type="submission" date="2022-12" db="EMBL/GenBank/DDBJ databases">
        <authorList>
            <person name="Brejova B."/>
        </authorList>
    </citation>
    <scope>NUCLEOTIDE SEQUENCE</scope>
</reference>
<dbReference type="GO" id="GO:0004298">
    <property type="term" value="F:threonine-type endopeptidase activity"/>
    <property type="evidence" value="ECO:0007669"/>
    <property type="project" value="TreeGrafter"/>
</dbReference>
<dbReference type="SUPFAM" id="SSF56235">
    <property type="entry name" value="N-terminal nucleophile aminohydrolases (Ntn hydrolases)"/>
    <property type="match status" value="1"/>
</dbReference>
<organism evidence="3 4">
    <name type="scientific">Candida verbasci</name>
    <dbReference type="NCBI Taxonomy" id="1227364"/>
    <lineage>
        <taxon>Eukaryota</taxon>
        <taxon>Fungi</taxon>
        <taxon>Dikarya</taxon>
        <taxon>Ascomycota</taxon>
        <taxon>Saccharomycotina</taxon>
        <taxon>Pichiomycetes</taxon>
        <taxon>Debaryomycetaceae</taxon>
        <taxon>Candida/Lodderomyces clade</taxon>
        <taxon>Candida</taxon>
    </lineage>
</organism>
<evidence type="ECO:0000256" key="2">
    <source>
        <dbReference type="PIRSR" id="PIRSR600246-3"/>
    </source>
</evidence>
<dbReference type="Gene3D" id="3.60.20.30">
    <property type="entry name" value="(Glycosyl)asparaginase"/>
    <property type="match status" value="1"/>
</dbReference>
<dbReference type="InterPro" id="IPR029055">
    <property type="entry name" value="Ntn_hydrolases_N"/>
</dbReference>